<dbReference type="RefSeq" id="WP_102951315.1">
    <property type="nucleotide sequence ID" value="NZ_CP024847.1"/>
</dbReference>
<sequence>MKKKNNTEPLLLLPHELDRWSLKYTSIPDKRIMVYLLNLVRVSKYTARERLNKKIGTSRYNLLIQITRSILERIGEGPAKIKAEVWYQSIDQMKIELIKKLEPAKSEYNLYNLIKELTVKIPKDYIKLEEPGKVKSQKKLLKPTKPVEQPVKQKTPAVVIKKKLKLPPKIIIVE</sequence>
<keyword evidence="2" id="KW-1185">Reference proteome</keyword>
<evidence type="ECO:0000313" key="2">
    <source>
        <dbReference type="Proteomes" id="UP000236655"/>
    </source>
</evidence>
<dbReference type="KEGG" id="nba:CUN60_06805"/>
<proteinExistence type="predicted"/>
<evidence type="ECO:0000313" key="1">
    <source>
        <dbReference type="EMBL" id="AUR52019.1"/>
    </source>
</evidence>
<dbReference type="EMBL" id="CP024847">
    <property type="protein sequence ID" value="AUR52019.1"/>
    <property type="molecule type" value="Genomic_DNA"/>
</dbReference>
<dbReference type="AlphaFoldDB" id="A0A2I7N6D4"/>
<name>A0A2I7N6D4_9NEIS</name>
<protein>
    <submittedName>
        <fullName evidence="1">Uncharacterized protein</fullName>
    </submittedName>
</protein>
<organism evidence="1 2">
    <name type="scientific">Aquella oligotrophica</name>
    <dbReference type="NCBI Taxonomy" id="2067065"/>
    <lineage>
        <taxon>Bacteria</taxon>
        <taxon>Pseudomonadati</taxon>
        <taxon>Pseudomonadota</taxon>
        <taxon>Betaproteobacteria</taxon>
        <taxon>Neisseriales</taxon>
        <taxon>Neisseriaceae</taxon>
        <taxon>Aquella</taxon>
    </lineage>
</organism>
<reference evidence="2" key="1">
    <citation type="submission" date="2017-11" db="EMBL/GenBank/DDBJ databases">
        <authorList>
            <person name="Chan K.G."/>
            <person name="Lee L.S."/>
        </authorList>
    </citation>
    <scope>NUCLEOTIDE SEQUENCE [LARGE SCALE GENOMIC DNA]</scope>
    <source>
        <strain evidence="2">DSM 100970</strain>
    </source>
</reference>
<gene>
    <name evidence="1" type="ORF">CUN60_06805</name>
</gene>
<dbReference type="Proteomes" id="UP000236655">
    <property type="component" value="Chromosome"/>
</dbReference>
<accession>A0A2I7N6D4</accession>